<gene>
    <name evidence="11" type="ORF">ECRASSUSDP1_LOCUS16035</name>
</gene>
<evidence type="ECO:0000313" key="11">
    <source>
        <dbReference type="EMBL" id="CAI2374678.1"/>
    </source>
</evidence>
<keyword evidence="5 8" id="KW-0863">Zinc-finger</keyword>
<keyword evidence="7" id="KW-0862">Zinc</keyword>
<dbReference type="GO" id="GO:0061630">
    <property type="term" value="F:ubiquitin protein ligase activity"/>
    <property type="evidence" value="ECO:0007669"/>
    <property type="project" value="UniProtKB-EC"/>
</dbReference>
<dbReference type="InterPro" id="IPR058981">
    <property type="entry name" value="MGRN1/RNF157-like_N"/>
</dbReference>
<evidence type="ECO:0000256" key="7">
    <source>
        <dbReference type="ARBA" id="ARBA00022833"/>
    </source>
</evidence>
<keyword evidence="3" id="KW-0808">Transferase</keyword>
<evidence type="ECO:0000256" key="8">
    <source>
        <dbReference type="PROSITE-ProRule" id="PRU00175"/>
    </source>
</evidence>
<dbReference type="GO" id="GO:0016567">
    <property type="term" value="P:protein ubiquitination"/>
    <property type="evidence" value="ECO:0007669"/>
    <property type="project" value="TreeGrafter"/>
</dbReference>
<evidence type="ECO:0000256" key="6">
    <source>
        <dbReference type="ARBA" id="ARBA00022786"/>
    </source>
</evidence>
<evidence type="ECO:0000256" key="2">
    <source>
        <dbReference type="ARBA" id="ARBA00012483"/>
    </source>
</evidence>
<dbReference type="Proteomes" id="UP001295684">
    <property type="component" value="Unassembled WGS sequence"/>
</dbReference>
<accession>A0AAD2CZM6</accession>
<feature type="compositionally biased region" description="Acidic residues" evidence="9">
    <location>
        <begin position="308"/>
        <end position="321"/>
    </location>
</feature>
<dbReference type="InterPro" id="IPR001841">
    <property type="entry name" value="Znf_RING"/>
</dbReference>
<dbReference type="Pfam" id="PF26192">
    <property type="entry name" value="RNF157-like_N"/>
    <property type="match status" value="1"/>
</dbReference>
<dbReference type="GO" id="GO:0008270">
    <property type="term" value="F:zinc ion binding"/>
    <property type="evidence" value="ECO:0007669"/>
    <property type="project" value="UniProtKB-KW"/>
</dbReference>
<dbReference type="SMART" id="SM00184">
    <property type="entry name" value="RING"/>
    <property type="match status" value="1"/>
</dbReference>
<evidence type="ECO:0000256" key="1">
    <source>
        <dbReference type="ARBA" id="ARBA00000900"/>
    </source>
</evidence>
<dbReference type="AlphaFoldDB" id="A0AAD2CZM6"/>
<organism evidence="11 12">
    <name type="scientific">Euplotes crassus</name>
    <dbReference type="NCBI Taxonomy" id="5936"/>
    <lineage>
        <taxon>Eukaryota</taxon>
        <taxon>Sar</taxon>
        <taxon>Alveolata</taxon>
        <taxon>Ciliophora</taxon>
        <taxon>Intramacronucleata</taxon>
        <taxon>Spirotrichea</taxon>
        <taxon>Hypotrichia</taxon>
        <taxon>Euplotida</taxon>
        <taxon>Euplotidae</taxon>
        <taxon>Moneuplotes</taxon>
    </lineage>
</organism>
<dbReference type="PANTHER" id="PTHR22996:SF0">
    <property type="entry name" value="RE60872P-RELATED"/>
    <property type="match status" value="1"/>
</dbReference>
<reference evidence="11" key="1">
    <citation type="submission" date="2023-07" db="EMBL/GenBank/DDBJ databases">
        <authorList>
            <consortium name="AG Swart"/>
            <person name="Singh M."/>
            <person name="Singh A."/>
            <person name="Seah K."/>
            <person name="Emmerich C."/>
        </authorList>
    </citation>
    <scope>NUCLEOTIDE SEQUENCE</scope>
    <source>
        <strain evidence="11">DP1</strain>
    </source>
</reference>
<evidence type="ECO:0000259" key="10">
    <source>
        <dbReference type="PROSITE" id="PS50089"/>
    </source>
</evidence>
<dbReference type="EMBL" id="CAMPGE010016102">
    <property type="protein sequence ID" value="CAI2374678.1"/>
    <property type="molecule type" value="Genomic_DNA"/>
</dbReference>
<feature type="compositionally biased region" description="Basic and acidic residues" evidence="9">
    <location>
        <begin position="322"/>
        <end position="336"/>
    </location>
</feature>
<evidence type="ECO:0000256" key="5">
    <source>
        <dbReference type="ARBA" id="ARBA00022771"/>
    </source>
</evidence>
<keyword evidence="4" id="KW-0479">Metal-binding</keyword>
<dbReference type="Gene3D" id="3.30.40.10">
    <property type="entry name" value="Zinc/RING finger domain, C3HC4 (zinc finger)"/>
    <property type="match status" value="1"/>
</dbReference>
<dbReference type="PANTHER" id="PTHR22996">
    <property type="entry name" value="MAHOGUNIN"/>
    <property type="match status" value="1"/>
</dbReference>
<dbReference type="EC" id="2.3.2.27" evidence="2"/>
<evidence type="ECO:0000256" key="3">
    <source>
        <dbReference type="ARBA" id="ARBA00022679"/>
    </source>
</evidence>
<feature type="domain" description="RING-type" evidence="10">
    <location>
        <begin position="237"/>
        <end position="276"/>
    </location>
</feature>
<proteinExistence type="predicted"/>
<dbReference type="PROSITE" id="PS50089">
    <property type="entry name" value="ZF_RING_2"/>
    <property type="match status" value="1"/>
</dbReference>
<dbReference type="SUPFAM" id="SSF57850">
    <property type="entry name" value="RING/U-box"/>
    <property type="match status" value="1"/>
</dbReference>
<evidence type="ECO:0000256" key="9">
    <source>
        <dbReference type="SAM" id="MobiDB-lite"/>
    </source>
</evidence>
<comment type="caution">
    <text evidence="11">The sequence shown here is derived from an EMBL/GenBank/DDBJ whole genome shotgun (WGS) entry which is preliminary data.</text>
</comment>
<evidence type="ECO:0000256" key="4">
    <source>
        <dbReference type="ARBA" id="ARBA00022723"/>
    </source>
</evidence>
<dbReference type="InterPro" id="IPR013083">
    <property type="entry name" value="Znf_RING/FYVE/PHD"/>
</dbReference>
<keyword evidence="12" id="KW-1185">Reference proteome</keyword>
<sequence length="336" mass="37904">MGGKGSNNNDNKSAFENIRRANSGIIPAAARPNDGDDNQYPFQNYLQNSDGEDTTSQVAVLKMHSAIRKDTIKLVKDGEGKYYFSFQFDSTYNCTITIFVCCQELKNANNIPLHFVTAPDLPCPNQYKFSAGIGQDFPPKVNILNPTAYKELDLTEAKDDYFPVVLMIETDYPEDYKGKAKKSCQIIYGSFILEGSDYSFHCLKAKFLFNNRMFDLGEIFGIEGGTANLINDTNKLCVICFTNDKDTVVLPCRHMCLCMECSQIVRRQSNNCPICRTKVSTFIQIKDENAPNPESNEPKSLMRKATNDESEEEEESEEEVEESKNAHRVDEPDLEA</sequence>
<name>A0AAD2CZM6_EUPCR</name>
<dbReference type="InterPro" id="IPR045194">
    <property type="entry name" value="MGRN1/RNF157-like"/>
</dbReference>
<protein>
    <recommendedName>
        <fullName evidence="2">RING-type E3 ubiquitin transferase</fullName>
        <ecNumber evidence="2">2.3.2.27</ecNumber>
    </recommendedName>
</protein>
<evidence type="ECO:0000313" key="12">
    <source>
        <dbReference type="Proteomes" id="UP001295684"/>
    </source>
</evidence>
<feature type="region of interest" description="Disordered" evidence="9">
    <location>
        <begin position="286"/>
        <end position="336"/>
    </location>
</feature>
<keyword evidence="6" id="KW-0833">Ubl conjugation pathway</keyword>
<comment type="catalytic activity">
    <reaction evidence="1">
        <text>S-ubiquitinyl-[E2 ubiquitin-conjugating enzyme]-L-cysteine + [acceptor protein]-L-lysine = [E2 ubiquitin-conjugating enzyme]-L-cysteine + N(6)-ubiquitinyl-[acceptor protein]-L-lysine.</text>
        <dbReference type="EC" id="2.3.2.27"/>
    </reaction>
</comment>
<dbReference type="Pfam" id="PF13920">
    <property type="entry name" value="zf-C3HC4_3"/>
    <property type="match status" value="1"/>
</dbReference>